<dbReference type="InterPro" id="IPR000515">
    <property type="entry name" value="MetI-like"/>
</dbReference>
<dbReference type="Gene3D" id="1.10.3720.10">
    <property type="entry name" value="MetI-like"/>
    <property type="match status" value="1"/>
</dbReference>
<gene>
    <name evidence="9" type="ORF">HGB44_25845</name>
</gene>
<evidence type="ECO:0000256" key="4">
    <source>
        <dbReference type="ARBA" id="ARBA00022989"/>
    </source>
</evidence>
<feature type="transmembrane region" description="Helical" evidence="6">
    <location>
        <begin position="61"/>
        <end position="81"/>
    </location>
</feature>
<feature type="transmembrane region" description="Helical" evidence="6">
    <location>
        <begin position="217"/>
        <end position="238"/>
    </location>
</feature>
<dbReference type="AlphaFoldDB" id="A0A7X6RSK5"/>
<protein>
    <submittedName>
        <fullName evidence="9">ABC transporter permease</fullName>
    </submittedName>
</protein>
<dbReference type="CDD" id="cd06261">
    <property type="entry name" value="TM_PBP2"/>
    <property type="match status" value="1"/>
</dbReference>
<dbReference type="SUPFAM" id="SSF161098">
    <property type="entry name" value="MetI-like"/>
    <property type="match status" value="1"/>
</dbReference>
<dbReference type="InterPro" id="IPR051204">
    <property type="entry name" value="ABC_transp_perm/SBD"/>
</dbReference>
<organism evidence="9 10">
    <name type="scientific">Nocardiopsis alborubida</name>
    <dbReference type="NCBI Taxonomy" id="146802"/>
    <lineage>
        <taxon>Bacteria</taxon>
        <taxon>Bacillati</taxon>
        <taxon>Actinomycetota</taxon>
        <taxon>Actinomycetes</taxon>
        <taxon>Streptosporangiales</taxon>
        <taxon>Nocardiopsidaceae</taxon>
        <taxon>Nocardiopsis</taxon>
    </lineage>
</organism>
<keyword evidence="4 6" id="KW-1133">Transmembrane helix</keyword>
<dbReference type="Pfam" id="PF00528">
    <property type="entry name" value="BPD_transp_1"/>
    <property type="match status" value="1"/>
</dbReference>
<feature type="compositionally biased region" description="Low complexity" evidence="7">
    <location>
        <begin position="271"/>
        <end position="290"/>
    </location>
</feature>
<comment type="similarity">
    <text evidence="6">Belongs to the binding-protein-dependent transport system permease family.</text>
</comment>
<dbReference type="Proteomes" id="UP000553209">
    <property type="component" value="Unassembled WGS sequence"/>
</dbReference>
<dbReference type="EMBL" id="JAAXPG010000031">
    <property type="protein sequence ID" value="NKZ01065.1"/>
    <property type="molecule type" value="Genomic_DNA"/>
</dbReference>
<feature type="transmembrane region" description="Helical" evidence="6">
    <location>
        <begin position="93"/>
        <end position="112"/>
    </location>
</feature>
<evidence type="ECO:0000313" key="10">
    <source>
        <dbReference type="Proteomes" id="UP000553209"/>
    </source>
</evidence>
<feature type="transmembrane region" description="Helical" evidence="6">
    <location>
        <begin position="118"/>
        <end position="140"/>
    </location>
</feature>
<evidence type="ECO:0000256" key="2">
    <source>
        <dbReference type="ARBA" id="ARBA00022448"/>
    </source>
</evidence>
<keyword evidence="5 6" id="KW-0472">Membrane</keyword>
<dbReference type="GO" id="GO:0055085">
    <property type="term" value="P:transmembrane transport"/>
    <property type="evidence" value="ECO:0007669"/>
    <property type="project" value="InterPro"/>
</dbReference>
<evidence type="ECO:0000256" key="5">
    <source>
        <dbReference type="ARBA" id="ARBA00023136"/>
    </source>
</evidence>
<evidence type="ECO:0000259" key="8">
    <source>
        <dbReference type="PROSITE" id="PS50928"/>
    </source>
</evidence>
<evidence type="ECO:0000313" key="9">
    <source>
        <dbReference type="EMBL" id="NKZ01065.1"/>
    </source>
</evidence>
<comment type="caution">
    <text evidence="9">The sequence shown here is derived from an EMBL/GenBank/DDBJ whole genome shotgun (WGS) entry which is preliminary data.</text>
</comment>
<accession>A0A7X6RSK5</accession>
<dbReference type="GO" id="GO:0031460">
    <property type="term" value="P:glycine betaine transport"/>
    <property type="evidence" value="ECO:0007669"/>
    <property type="project" value="TreeGrafter"/>
</dbReference>
<feature type="transmembrane region" description="Helical" evidence="6">
    <location>
        <begin position="186"/>
        <end position="205"/>
    </location>
</feature>
<dbReference type="PANTHER" id="PTHR30177:SF4">
    <property type="entry name" value="OSMOPROTECTANT IMPORT PERMEASE PROTEIN OSMW"/>
    <property type="match status" value="1"/>
</dbReference>
<keyword evidence="2 6" id="KW-0813">Transport</keyword>
<dbReference type="GO" id="GO:0005886">
    <property type="term" value="C:plasma membrane"/>
    <property type="evidence" value="ECO:0007669"/>
    <property type="project" value="UniProtKB-SubCell"/>
</dbReference>
<keyword evidence="10" id="KW-1185">Reference proteome</keyword>
<dbReference type="PANTHER" id="PTHR30177">
    <property type="entry name" value="GLYCINE BETAINE/L-PROLINE TRANSPORT SYSTEM PERMEASE PROTEIN PROW"/>
    <property type="match status" value="1"/>
</dbReference>
<dbReference type="InterPro" id="IPR035906">
    <property type="entry name" value="MetI-like_sf"/>
</dbReference>
<sequence length="306" mass="31636">MIAEAATGVWDVGAAAGADTGAVAGAWDWVVRVVDWGVTNWSHPGDPDRGVLPRLTEHMRLSYLSILIGLAVALPLGLACARWKPLYPPVLTGVNVLYAVPSIALFFLMLPYTGFSDWTAVVPLALYTLVILLPNVVDGLRQVPDHVRQAAVAMGFGPLRRLLYVEMPVAVPVVIAGLRVASVATISMVSVASLVGLGGLGRLILSEGFRRQFDAPIVVGIVLTVALAFVTDAALVLAQRLLTPWARSDGAAPRRGRRAVAAEAVAADPAVGAGPVPAADPLAGAPAAGRSQAGPKTGTGDTAGEK</sequence>
<dbReference type="RefSeq" id="WP_061080588.1">
    <property type="nucleotide sequence ID" value="NZ_JAAXPG010000031.1"/>
</dbReference>
<evidence type="ECO:0000256" key="1">
    <source>
        <dbReference type="ARBA" id="ARBA00004141"/>
    </source>
</evidence>
<evidence type="ECO:0000256" key="7">
    <source>
        <dbReference type="SAM" id="MobiDB-lite"/>
    </source>
</evidence>
<proteinExistence type="inferred from homology"/>
<evidence type="ECO:0000256" key="3">
    <source>
        <dbReference type="ARBA" id="ARBA00022692"/>
    </source>
</evidence>
<reference evidence="9 10" key="1">
    <citation type="submission" date="2020-04" db="EMBL/GenBank/DDBJ databases">
        <title>MicrobeNet Type strains.</title>
        <authorList>
            <person name="Nicholson A.C."/>
        </authorList>
    </citation>
    <scope>NUCLEOTIDE SEQUENCE [LARGE SCALE GENOMIC DNA]</scope>
    <source>
        <strain evidence="9 10">ATCC 23612</strain>
    </source>
</reference>
<evidence type="ECO:0000256" key="6">
    <source>
        <dbReference type="RuleBase" id="RU363032"/>
    </source>
</evidence>
<feature type="region of interest" description="Disordered" evidence="7">
    <location>
        <begin position="271"/>
        <end position="306"/>
    </location>
</feature>
<name>A0A7X6RSK5_9ACTN</name>
<dbReference type="PROSITE" id="PS50928">
    <property type="entry name" value="ABC_TM1"/>
    <property type="match status" value="1"/>
</dbReference>
<feature type="domain" description="ABC transmembrane type-1" evidence="8">
    <location>
        <begin position="55"/>
        <end position="231"/>
    </location>
</feature>
<comment type="subcellular location">
    <subcellularLocation>
        <location evidence="6">Cell membrane</location>
        <topology evidence="6">Multi-pass membrane protein</topology>
    </subcellularLocation>
    <subcellularLocation>
        <location evidence="1">Membrane</location>
        <topology evidence="1">Multi-pass membrane protein</topology>
    </subcellularLocation>
</comment>
<keyword evidence="3 6" id="KW-0812">Transmembrane</keyword>